<name>A0A9W5ITE6_NEISU</name>
<evidence type="ECO:0000313" key="3">
    <source>
        <dbReference type="EMBL" id="EFC53424.1"/>
    </source>
</evidence>
<feature type="transmembrane region" description="Helical" evidence="1">
    <location>
        <begin position="274"/>
        <end position="302"/>
    </location>
</feature>
<evidence type="ECO:0008006" key="5">
    <source>
        <dbReference type="Google" id="ProtNLM"/>
    </source>
</evidence>
<dbReference type="EMBL" id="ACEO02000001">
    <property type="protein sequence ID" value="EFC53424.1"/>
    <property type="molecule type" value="Genomic_DNA"/>
</dbReference>
<proteinExistence type="predicted"/>
<sequence length="318" mass="34959">MMKSNHLAYAVLAALLSIQTLPASAAKSDTASAVEASGQEAQQASDSIANYVDDQIVQGPATVDLGNQAKLKLPAKMVFVKKNRANAMMREAGNATDPNRYGLILPESENEDGDTNWMVDLTFTDSGYIKDDDAKEWDVEAMLEQLKEGTEEQNKERASRNLPELETRGWVEKPQYDAKTHRLIWSIDVLNKNEPDPNPAINYNTFQLGREGYIELTMITDLKSIDQYKPIVQELLGNIEFNEGKRYSDFNAATDKVAEYGLAALVGGIAAKKLGLLALAGALLAKFGKLIIFGAVAAGALFKGLWRKKDKNKPSEEE</sequence>
<keyword evidence="2" id="KW-0732">Signal</keyword>
<evidence type="ECO:0000256" key="1">
    <source>
        <dbReference type="SAM" id="Phobius"/>
    </source>
</evidence>
<organism evidence="3 4">
    <name type="scientific">Neisseria subflava NJ9703</name>
    <dbReference type="NCBI Taxonomy" id="546268"/>
    <lineage>
        <taxon>Bacteria</taxon>
        <taxon>Pseudomonadati</taxon>
        <taxon>Pseudomonadota</taxon>
        <taxon>Betaproteobacteria</taxon>
        <taxon>Neisseriales</taxon>
        <taxon>Neisseriaceae</taxon>
        <taxon>Neisseria</taxon>
    </lineage>
</organism>
<dbReference type="AlphaFoldDB" id="A0A9W5ITE6"/>
<evidence type="ECO:0000313" key="4">
    <source>
        <dbReference type="Proteomes" id="UP000004621"/>
    </source>
</evidence>
<protein>
    <recommendedName>
        <fullName evidence="5">Membrane-anchored protein</fullName>
    </recommendedName>
</protein>
<reference evidence="3 4" key="1">
    <citation type="submission" date="2010-01" db="EMBL/GenBank/DDBJ databases">
        <authorList>
            <person name="Weinstock G."/>
            <person name="Sodergren E."/>
            <person name="Clifton S."/>
            <person name="Fulton L."/>
            <person name="Fulton B."/>
            <person name="Courtney L."/>
            <person name="Fronick C."/>
            <person name="Harrison M."/>
            <person name="Strong C."/>
            <person name="Farmer C."/>
            <person name="Delahaunty K."/>
            <person name="Markovic C."/>
            <person name="Hall O."/>
            <person name="Minx P."/>
            <person name="Tomlinson C."/>
            <person name="Mitreva M."/>
            <person name="Nelson J."/>
            <person name="Hou S."/>
            <person name="Wollam A."/>
            <person name="Pepin K.H."/>
            <person name="Johnson M."/>
            <person name="Bhonagiri V."/>
            <person name="Nash W.E."/>
            <person name="Warren W."/>
            <person name="Chinwalla A."/>
            <person name="Mardis E.R."/>
            <person name="Wilson R.K."/>
        </authorList>
    </citation>
    <scope>NUCLEOTIDE SEQUENCE [LARGE SCALE GENOMIC DNA]</scope>
    <source>
        <strain evidence="3 4">NJ9703</strain>
    </source>
</reference>
<feature type="chain" id="PRO_5040930049" description="Membrane-anchored protein" evidence="2">
    <location>
        <begin position="26"/>
        <end position="318"/>
    </location>
</feature>
<feature type="signal peptide" evidence="2">
    <location>
        <begin position="1"/>
        <end position="25"/>
    </location>
</feature>
<keyword evidence="1" id="KW-0812">Transmembrane</keyword>
<keyword evidence="1" id="KW-1133">Transmembrane helix</keyword>
<comment type="caution">
    <text evidence="3">The sequence shown here is derived from an EMBL/GenBank/DDBJ whole genome shotgun (WGS) entry which is preliminary data.</text>
</comment>
<dbReference type="RefSeq" id="WP_004519160.1">
    <property type="nucleotide sequence ID" value="NZ_ACEO02000001.1"/>
</dbReference>
<dbReference type="InterPro" id="IPR018682">
    <property type="entry name" value="DUF2167_membr"/>
</dbReference>
<dbReference type="Proteomes" id="UP000004621">
    <property type="component" value="Unassembled WGS sequence"/>
</dbReference>
<keyword evidence="1" id="KW-0472">Membrane</keyword>
<accession>A0A9W5ITE6</accession>
<dbReference type="Pfam" id="PF09935">
    <property type="entry name" value="DUF2167"/>
    <property type="match status" value="1"/>
</dbReference>
<evidence type="ECO:0000256" key="2">
    <source>
        <dbReference type="SAM" id="SignalP"/>
    </source>
</evidence>
<gene>
    <name evidence="3" type="ORF">NEISUBOT_03427</name>
</gene>